<name>A0ACC2XHE2_9TREE</name>
<evidence type="ECO:0000313" key="1">
    <source>
        <dbReference type="EMBL" id="KAJ9123048.1"/>
    </source>
</evidence>
<comment type="caution">
    <text evidence="1">The sequence shown here is derived from an EMBL/GenBank/DDBJ whole genome shotgun (WGS) entry which is preliminary data.</text>
</comment>
<protein>
    <submittedName>
        <fullName evidence="1">Uncharacterized protein</fullName>
    </submittedName>
</protein>
<proteinExistence type="predicted"/>
<gene>
    <name evidence="1" type="ORF">QFC22_001237</name>
</gene>
<accession>A0ACC2XHE2</accession>
<dbReference type="Proteomes" id="UP001243375">
    <property type="component" value="Unassembled WGS sequence"/>
</dbReference>
<keyword evidence="2" id="KW-1185">Reference proteome</keyword>
<sequence>MTFTLQIDDTTLLLLFLLIILSLLPRLFSTTPAAHPLLFAKQAETSTVRRAGKSAVFRHWSTGSAARLSVRPEQGVDGVKELVKSGNGTRWIAGNSVELPRLLKELENGLEALLVHGNEQKGGINRIITCVTTTPTTLLPLVLLNLLPSVSSSNTNVAADTNSTNKQKYQLVTLPRARFLTRALGTFGDARVIVVSLTEAQAMLAMLPSFASSSKGAGMKSYLLVLPACSSTKREEEYPPIPADLGKMAQEKGYEVVLFDEVLRTGRQALARVVSGDKASVDVQEGKSDPDAIHSFIVLPRVTSTTADDHVNVDADADEDPQILTITNSVRPASLLLQI</sequence>
<evidence type="ECO:0000313" key="2">
    <source>
        <dbReference type="Proteomes" id="UP001243375"/>
    </source>
</evidence>
<dbReference type="EMBL" id="JASBWU010000003">
    <property type="protein sequence ID" value="KAJ9123048.1"/>
    <property type="molecule type" value="Genomic_DNA"/>
</dbReference>
<reference evidence="1" key="1">
    <citation type="submission" date="2023-04" db="EMBL/GenBank/DDBJ databases">
        <title>Draft Genome sequencing of Naganishia species isolated from polar environments using Oxford Nanopore Technology.</title>
        <authorList>
            <person name="Leo P."/>
            <person name="Venkateswaran K."/>
        </authorList>
    </citation>
    <scope>NUCLEOTIDE SEQUENCE</scope>
    <source>
        <strain evidence="1">MNA-CCFEE 5425</strain>
    </source>
</reference>
<organism evidence="1 2">
    <name type="scientific">Naganishia vaughanmartiniae</name>
    <dbReference type="NCBI Taxonomy" id="1424756"/>
    <lineage>
        <taxon>Eukaryota</taxon>
        <taxon>Fungi</taxon>
        <taxon>Dikarya</taxon>
        <taxon>Basidiomycota</taxon>
        <taxon>Agaricomycotina</taxon>
        <taxon>Tremellomycetes</taxon>
        <taxon>Filobasidiales</taxon>
        <taxon>Filobasidiaceae</taxon>
        <taxon>Naganishia</taxon>
    </lineage>
</organism>